<dbReference type="InterPro" id="IPR011989">
    <property type="entry name" value="ARM-like"/>
</dbReference>
<dbReference type="STRING" id="92696.A0A4V2MXT2"/>
<feature type="domain" description="TOG" evidence="7">
    <location>
        <begin position="358"/>
        <end position="603"/>
    </location>
</feature>
<feature type="compositionally biased region" description="Low complexity" evidence="6">
    <location>
        <begin position="628"/>
        <end position="665"/>
    </location>
</feature>
<sequence>MDQTGLERLINQCRSNDVDAKVDAVTKLQAEFEAGVEIPDPDALITVLKTCLRTANQHLTTATLSAFPPLLPLLISRPTTTTGGGGLSPAASTSSIQSSIVDVHTLRQVLTALLPSGGVIDRLGDGREKARERARETLVILGGLAFRAGGGSSVLGKGGKGPETPLMILERFLREVGLASKVWRVREQTILTLVHIRRVHHLFPIRPYLTQLVEALEDSDATVRGTAQTSIVELFTGPAVSDAARADLKKEMTKKGVRKGIVESVLAKVLGGATTPHTGSDAGSENGDATEREKVPPSIALMNKRPGPTVVAGQSKTNSMASSRGEPSRPASRAALASPVLDAATGGTMDVKAVYIASSRDLENEFASMLKPFEGKETEHNWAAREQAILRVRGMLKGEVHERFTETFLLGLKQGFIDASIKTLMSLRTTVAANTCSLVAELATALGANLEQFCDTLYHNLLKMASLTKKIIAQQSQATVGIIISNTSGQPRLLLPILWNTLQDKANQTRVYAMGHVKSFLETHAARSKQSIESVGGVEFLEKAIKKGLTDPNPSVKEQARQCFWIFHAVWRERARIIFDALDNLSKKQLEKVCPDPGAIHTAPPATPPAKKSSVAAAIAASRAKAKAIATAPPTLRHQATSAARTTSPPTKRAASPSLSTSSSLGHGPRATSPISRVASSSSPPRARIVSGGGLARSTSSGFVPSRDSSSSRNKAPASPPSPTPNSSMQRRVSSPLVTTPTPLSSSTLKRAVETALPASPPGYSSTLHASPTPRPARAATVPDFHRESINITGFNASDEESLLLASNIPIPEDDGSDMDMDNDESVNLISFSTPYERYHPGSAASFSPRSSSSRPAHSNALSTATSSSPTGILPQPIVEDAMRARAEQAESAAERLLELVEPEEEGTPHSSLPASLLLGSAQSTPKLKSKASAAHPSRTASAMLRTPVSKGDAAAAIFRKAALFQDSPAPRNGGSTPSVFDMIDTRTIHSDWWAKRISLMNQTVSQVTAEPSDRRTELNTCVSTLEKGLADVQVLKKLAFLCKANPVNEPISPISPELSDPSSPSPLFGQLSSSDLVLKSDLWTQEKAFDRLFNGLIKFLDTTKNAADIEYALIVLWEMLENQALFLEGREADIFAVLLRIRYCGLTSVLQATITFRDALTDRIEPVYGLTTMHATVRVFRDSPIPPGSNTEIKDGSYAFGLIALGKFMLRLPAEVLEDELPRLRATLIAALTNNSNESSTVVREAAAASIIAAQLVIQDETHVFTLLDGLPEDKKNLLAYLFDKHHTRVTNGPLGQSGIDKLGREILRLDSRTSTPPRSLQSPIVLS</sequence>
<reference evidence="8 9" key="1">
    <citation type="submission" date="2018-11" db="EMBL/GenBank/DDBJ databases">
        <title>Genome assembly of Steccherinum ochraceum LE-BIN_3174, the white-rot fungus of the Steccherinaceae family (The Residual Polyporoid clade, Polyporales, Basidiomycota).</title>
        <authorList>
            <person name="Fedorova T.V."/>
            <person name="Glazunova O.A."/>
            <person name="Landesman E.O."/>
            <person name="Moiseenko K.V."/>
            <person name="Psurtseva N.V."/>
            <person name="Savinova O.S."/>
            <person name="Shakhova N.V."/>
            <person name="Tyazhelova T.V."/>
            <person name="Vasina D.V."/>
        </authorList>
    </citation>
    <scope>NUCLEOTIDE SEQUENCE [LARGE SCALE GENOMIC DNA]</scope>
    <source>
        <strain evidence="8 9">LE-BIN_3174</strain>
    </source>
</reference>
<dbReference type="SUPFAM" id="SSF48371">
    <property type="entry name" value="ARM repeat"/>
    <property type="match status" value="1"/>
</dbReference>
<dbReference type="SMART" id="SM01349">
    <property type="entry name" value="TOG"/>
    <property type="match status" value="1"/>
</dbReference>
<dbReference type="GO" id="GO:0090307">
    <property type="term" value="P:mitotic spindle assembly"/>
    <property type="evidence" value="ECO:0007669"/>
    <property type="project" value="TreeGrafter"/>
</dbReference>
<comment type="subcellular location">
    <subcellularLocation>
        <location evidence="1">Cytoplasm</location>
        <location evidence="1">Cytoskeleton</location>
        <location evidence="1">Spindle</location>
    </subcellularLocation>
</comment>
<keyword evidence="9" id="KW-1185">Reference proteome</keyword>
<keyword evidence="5" id="KW-0131">Cell cycle</keyword>
<dbReference type="Proteomes" id="UP000292702">
    <property type="component" value="Unassembled WGS sequence"/>
</dbReference>
<feature type="compositionally biased region" description="Polar residues" evidence="6">
    <location>
        <begin position="312"/>
        <end position="322"/>
    </location>
</feature>
<name>A0A4V2MXT2_9APHY</name>
<dbReference type="PANTHER" id="PTHR21567">
    <property type="entry name" value="CLASP"/>
    <property type="match status" value="1"/>
</dbReference>
<dbReference type="InterPro" id="IPR024395">
    <property type="entry name" value="CLASP_N_dom"/>
</dbReference>
<dbReference type="GO" id="GO:0008017">
    <property type="term" value="F:microtubule binding"/>
    <property type="evidence" value="ECO:0007669"/>
    <property type="project" value="TreeGrafter"/>
</dbReference>
<protein>
    <submittedName>
        <fullName evidence="8">Suppressor of tub2 mutation</fullName>
    </submittedName>
</protein>
<dbReference type="InterPro" id="IPR034085">
    <property type="entry name" value="TOG"/>
</dbReference>
<evidence type="ECO:0000313" key="8">
    <source>
        <dbReference type="EMBL" id="TCD71317.1"/>
    </source>
</evidence>
<evidence type="ECO:0000313" key="9">
    <source>
        <dbReference type="Proteomes" id="UP000292702"/>
    </source>
</evidence>
<dbReference type="Gene3D" id="1.25.10.10">
    <property type="entry name" value="Leucine-rich Repeat Variant"/>
    <property type="match status" value="2"/>
</dbReference>
<evidence type="ECO:0000256" key="3">
    <source>
        <dbReference type="ARBA" id="ARBA00022618"/>
    </source>
</evidence>
<keyword evidence="5" id="KW-0498">Mitosis</keyword>
<dbReference type="GO" id="GO:0005881">
    <property type="term" value="C:cytoplasmic microtubule"/>
    <property type="evidence" value="ECO:0007669"/>
    <property type="project" value="TreeGrafter"/>
</dbReference>
<dbReference type="EMBL" id="RWJN01000007">
    <property type="protein sequence ID" value="TCD71317.1"/>
    <property type="molecule type" value="Genomic_DNA"/>
</dbReference>
<feature type="region of interest" description="Disordered" evidence="6">
    <location>
        <begin position="628"/>
        <end position="779"/>
    </location>
</feature>
<feature type="region of interest" description="Disordered" evidence="6">
    <location>
        <begin position="924"/>
        <end position="947"/>
    </location>
</feature>
<organism evidence="8 9">
    <name type="scientific">Steccherinum ochraceum</name>
    <dbReference type="NCBI Taxonomy" id="92696"/>
    <lineage>
        <taxon>Eukaryota</taxon>
        <taxon>Fungi</taxon>
        <taxon>Dikarya</taxon>
        <taxon>Basidiomycota</taxon>
        <taxon>Agaricomycotina</taxon>
        <taxon>Agaricomycetes</taxon>
        <taxon>Polyporales</taxon>
        <taxon>Steccherinaceae</taxon>
        <taxon>Steccherinum</taxon>
    </lineage>
</organism>
<comment type="similarity">
    <text evidence="2">Belongs to the CLASP family.</text>
</comment>
<dbReference type="Pfam" id="PF12348">
    <property type="entry name" value="CLASP_N"/>
    <property type="match status" value="1"/>
</dbReference>
<dbReference type="OrthoDB" id="46159at2759"/>
<comment type="caution">
    <text evidence="8">The sequence shown here is derived from an EMBL/GenBank/DDBJ whole genome shotgun (WGS) entry which is preliminary data.</text>
</comment>
<feature type="compositionally biased region" description="Low complexity" evidence="6">
    <location>
        <begin position="673"/>
        <end position="690"/>
    </location>
</feature>
<dbReference type="InterPro" id="IPR016024">
    <property type="entry name" value="ARM-type_fold"/>
</dbReference>
<proteinExistence type="inferred from homology"/>
<dbReference type="PANTHER" id="PTHR21567:SF9">
    <property type="entry name" value="CLIP-ASSOCIATING PROTEIN"/>
    <property type="match status" value="1"/>
</dbReference>
<feature type="compositionally biased region" description="Low complexity" evidence="6">
    <location>
        <begin position="725"/>
        <end position="749"/>
    </location>
</feature>
<feature type="compositionally biased region" description="Polar residues" evidence="6">
    <location>
        <begin position="697"/>
        <end position="714"/>
    </location>
</feature>
<evidence type="ECO:0000256" key="5">
    <source>
        <dbReference type="ARBA" id="ARBA00022776"/>
    </source>
</evidence>
<evidence type="ECO:0000256" key="2">
    <source>
        <dbReference type="ARBA" id="ARBA00009549"/>
    </source>
</evidence>
<keyword evidence="4" id="KW-0493">Microtubule</keyword>
<evidence type="ECO:0000256" key="1">
    <source>
        <dbReference type="ARBA" id="ARBA00004186"/>
    </source>
</evidence>
<dbReference type="GO" id="GO:0005876">
    <property type="term" value="C:spindle microtubule"/>
    <property type="evidence" value="ECO:0007669"/>
    <property type="project" value="TreeGrafter"/>
</dbReference>
<accession>A0A4V2MXT2</accession>
<feature type="region of interest" description="Disordered" evidence="6">
    <location>
        <begin position="841"/>
        <end position="875"/>
    </location>
</feature>
<keyword evidence="3" id="KW-0132">Cell division</keyword>
<dbReference type="GO" id="GO:0005815">
    <property type="term" value="C:microtubule organizing center"/>
    <property type="evidence" value="ECO:0007669"/>
    <property type="project" value="TreeGrafter"/>
</dbReference>
<dbReference type="GO" id="GO:0051301">
    <property type="term" value="P:cell division"/>
    <property type="evidence" value="ECO:0007669"/>
    <property type="project" value="UniProtKB-KW"/>
</dbReference>
<evidence type="ECO:0000259" key="7">
    <source>
        <dbReference type="SMART" id="SM01349"/>
    </source>
</evidence>
<feature type="compositionally biased region" description="Low complexity" evidence="6">
    <location>
        <begin position="843"/>
        <end position="863"/>
    </location>
</feature>
<dbReference type="GO" id="GO:1990023">
    <property type="term" value="C:mitotic spindle midzone"/>
    <property type="evidence" value="ECO:0007669"/>
    <property type="project" value="TreeGrafter"/>
</dbReference>
<evidence type="ECO:0000256" key="4">
    <source>
        <dbReference type="ARBA" id="ARBA00022701"/>
    </source>
</evidence>
<gene>
    <name evidence="8" type="primary">STU1</name>
    <name evidence="8" type="ORF">EIP91_011088</name>
</gene>
<feature type="region of interest" description="Disordered" evidence="6">
    <location>
        <begin position="272"/>
        <end position="335"/>
    </location>
</feature>
<evidence type="ECO:0000256" key="6">
    <source>
        <dbReference type="SAM" id="MobiDB-lite"/>
    </source>
</evidence>